<feature type="domain" description="Integrase catalytic" evidence="3">
    <location>
        <begin position="215"/>
        <end position="332"/>
    </location>
</feature>
<evidence type="ECO:0000259" key="3">
    <source>
        <dbReference type="PROSITE" id="PS50994"/>
    </source>
</evidence>
<gene>
    <name evidence="4" type="ORF">ANCCEY_15586</name>
</gene>
<feature type="compositionally biased region" description="Basic and acidic residues" evidence="2">
    <location>
        <begin position="705"/>
        <end position="741"/>
    </location>
</feature>
<dbReference type="Gene3D" id="1.10.340.70">
    <property type="match status" value="1"/>
</dbReference>
<keyword evidence="5" id="KW-1185">Reference proteome</keyword>
<feature type="compositionally biased region" description="Basic residues" evidence="2">
    <location>
        <begin position="745"/>
        <end position="756"/>
    </location>
</feature>
<feature type="region of interest" description="Disordered" evidence="2">
    <location>
        <begin position="651"/>
        <end position="756"/>
    </location>
</feature>
<dbReference type="Pfam" id="PF00665">
    <property type="entry name" value="rve"/>
    <property type="match status" value="1"/>
</dbReference>
<dbReference type="Gene3D" id="3.30.420.10">
    <property type="entry name" value="Ribonuclease H-like superfamily/Ribonuclease H"/>
    <property type="match status" value="1"/>
</dbReference>
<dbReference type="AlphaFoldDB" id="A0A0D6L759"/>
<proteinExistence type="predicted"/>
<dbReference type="InterPro" id="IPR012337">
    <property type="entry name" value="RNaseH-like_sf"/>
</dbReference>
<accession>A0A0D6L759</accession>
<dbReference type="InterPro" id="IPR001584">
    <property type="entry name" value="Integrase_cat-core"/>
</dbReference>
<organism evidence="4 5">
    <name type="scientific">Ancylostoma ceylanicum</name>
    <dbReference type="NCBI Taxonomy" id="53326"/>
    <lineage>
        <taxon>Eukaryota</taxon>
        <taxon>Metazoa</taxon>
        <taxon>Ecdysozoa</taxon>
        <taxon>Nematoda</taxon>
        <taxon>Chromadorea</taxon>
        <taxon>Rhabditida</taxon>
        <taxon>Rhabditina</taxon>
        <taxon>Rhabditomorpha</taxon>
        <taxon>Strongyloidea</taxon>
        <taxon>Ancylostomatidae</taxon>
        <taxon>Ancylostomatinae</taxon>
        <taxon>Ancylostoma</taxon>
    </lineage>
</organism>
<evidence type="ECO:0000313" key="5">
    <source>
        <dbReference type="Proteomes" id="UP000054495"/>
    </source>
</evidence>
<dbReference type="PANTHER" id="PTHR37984:SF15">
    <property type="entry name" value="INTEGRASE CATALYTIC DOMAIN-CONTAINING PROTEIN"/>
    <property type="match status" value="1"/>
</dbReference>
<dbReference type="InterPro" id="IPR041588">
    <property type="entry name" value="Integrase_H2C2"/>
</dbReference>
<dbReference type="GO" id="GO:0003964">
    <property type="term" value="F:RNA-directed DNA polymerase activity"/>
    <property type="evidence" value="ECO:0007669"/>
    <property type="project" value="UniProtKB-EC"/>
</dbReference>
<dbReference type="EC" id="2.7.7.49" evidence="1"/>
<evidence type="ECO:0000256" key="1">
    <source>
        <dbReference type="ARBA" id="ARBA00012493"/>
    </source>
</evidence>
<protein>
    <recommendedName>
        <fullName evidence="1">RNA-directed DNA polymerase</fullName>
        <ecNumber evidence="1">2.7.7.49</ecNumber>
    </recommendedName>
</protein>
<dbReference type="PROSITE" id="PS50994">
    <property type="entry name" value="INTEGRASE"/>
    <property type="match status" value="1"/>
</dbReference>
<dbReference type="SUPFAM" id="SSF53098">
    <property type="entry name" value="Ribonuclease H-like"/>
    <property type="match status" value="1"/>
</dbReference>
<dbReference type="InterPro" id="IPR050951">
    <property type="entry name" value="Retrovirus_Pol_polyprotein"/>
</dbReference>
<sequence>MQQAVVATVAKRVYMRPGETKMLPIYREGIPKEGIVWSQCTLIPDMVWDKDTCSVEIPVTNSLAGAKLFREGEEVGRFEPADIVEEQPVKYQGNMLERTEERLEDREQRLIKFLKGNKKDGEVADFAMNRGFLTLVENDRLRKVVPPSKRKDVFKEAHYGLLAGHFGAKKVLRELSKRLFWESMRRDIMLWSEECRECLCHNGHHALVPPLKPIVTTEPYEVVGMDILEMGPTTDGNRYILAVVDHFSKFAGAYAIPTKSASTVARVFFERWVAEGGRQPKCILSDQGGEFDNKLMQELRALMGIDHVFTKGYNPRENGLTERTLVAANDLLNLRFRCNCGLFGQMAHVAIPGLKHPMARSRKVDDMYQLANVASISEQQCWGDERKEMELRKKNSSYLTPYGLALAIDAHRRRCHPFAERLETAKGVRFDHPAVFSWPVDFNLGEYLTTAISMLDHVEAPCLANNTDHDVFIALPAGFSRVNSEIGYEENVTVYIYSDFSTLAQKLLNTPITRSIIVVWPDQMPESRPMRQLLISLERHLQGGGTLAFFPSPYEDRNEHEWKRMGEVCTEFVRYMTQPSRNFDALVRDHYGDVLEQSPYTHPALCLGTDPRHKRAPFTDRQILLFLEKLRMTVNDVIRLPEFDYASKELKDKRRQEKKVKAKRRQDERKPNYFVIEDPERRRHNRAISFEEPRERHRHTTPTQRHYENPAKRDRRYDSVTRESHGREERSSRDRERRPDPRSLSPHHRESHRRRH</sequence>
<evidence type="ECO:0000256" key="2">
    <source>
        <dbReference type="SAM" id="MobiDB-lite"/>
    </source>
</evidence>
<reference evidence="4 5" key="1">
    <citation type="submission" date="2013-05" db="EMBL/GenBank/DDBJ databases">
        <title>Draft genome of the parasitic nematode Anyclostoma ceylanicum.</title>
        <authorList>
            <person name="Mitreva M."/>
        </authorList>
    </citation>
    <scope>NUCLEOTIDE SEQUENCE [LARGE SCALE GENOMIC DNA]</scope>
</reference>
<dbReference type="GO" id="GO:0015074">
    <property type="term" value="P:DNA integration"/>
    <property type="evidence" value="ECO:0007669"/>
    <property type="project" value="InterPro"/>
</dbReference>
<dbReference type="Proteomes" id="UP000054495">
    <property type="component" value="Unassembled WGS sequence"/>
</dbReference>
<dbReference type="PANTHER" id="PTHR37984">
    <property type="entry name" value="PROTEIN CBG26694"/>
    <property type="match status" value="1"/>
</dbReference>
<dbReference type="FunFam" id="1.10.340.70:FF:000001">
    <property type="entry name" value="Retrovirus-related Pol polyprotein from transposon gypsy-like Protein"/>
    <property type="match status" value="1"/>
</dbReference>
<evidence type="ECO:0000313" key="4">
    <source>
        <dbReference type="EMBL" id="EPB65351.1"/>
    </source>
</evidence>
<dbReference type="GO" id="GO:0003676">
    <property type="term" value="F:nucleic acid binding"/>
    <property type="evidence" value="ECO:0007669"/>
    <property type="project" value="InterPro"/>
</dbReference>
<dbReference type="InterPro" id="IPR036397">
    <property type="entry name" value="RNaseH_sf"/>
</dbReference>
<name>A0A0D6L759_9BILA</name>
<dbReference type="Pfam" id="PF17921">
    <property type="entry name" value="Integrase_H2C2"/>
    <property type="match status" value="1"/>
</dbReference>
<dbReference type="EMBL" id="KE128934">
    <property type="protein sequence ID" value="EPB65351.1"/>
    <property type="molecule type" value="Genomic_DNA"/>
</dbReference>